<evidence type="ECO:0000313" key="1">
    <source>
        <dbReference type="EMBL" id="CAH8206288.1"/>
    </source>
</evidence>
<dbReference type="EMBL" id="CALYLK010000066">
    <property type="protein sequence ID" value="CAH8206288.1"/>
    <property type="molecule type" value="Genomic_DNA"/>
</dbReference>
<reference evidence="1" key="1">
    <citation type="submission" date="2022-06" db="EMBL/GenBank/DDBJ databases">
        <authorList>
            <person name="Goudenege D."/>
            <person name="Le Roux F."/>
        </authorList>
    </citation>
    <scope>NUCLEOTIDE SEQUENCE</scope>
    <source>
        <strain evidence="1">12-063</strain>
    </source>
</reference>
<protein>
    <submittedName>
        <fullName evidence="1">Uncharacterized protein</fullName>
    </submittedName>
</protein>
<comment type="caution">
    <text evidence="1">The sequence shown here is derived from an EMBL/GenBank/DDBJ whole genome shotgun (WGS) entry which is preliminary data.</text>
</comment>
<accession>A0ABM9FKX4</accession>
<dbReference type="Proteomes" id="UP001152658">
    <property type="component" value="Unassembled WGS sequence"/>
</dbReference>
<name>A0ABM9FKX4_9VIBR</name>
<evidence type="ECO:0000313" key="2">
    <source>
        <dbReference type="Proteomes" id="UP001152658"/>
    </source>
</evidence>
<keyword evidence="2" id="KW-1185">Reference proteome</keyword>
<organism evidence="1 2">
    <name type="scientific">Vibrio aestuarianus</name>
    <dbReference type="NCBI Taxonomy" id="28171"/>
    <lineage>
        <taxon>Bacteria</taxon>
        <taxon>Pseudomonadati</taxon>
        <taxon>Pseudomonadota</taxon>
        <taxon>Gammaproteobacteria</taxon>
        <taxon>Vibrionales</taxon>
        <taxon>Vibrionaceae</taxon>
        <taxon>Vibrio</taxon>
    </lineage>
</organism>
<gene>
    <name evidence="1" type="ORF">VAE063_310002</name>
</gene>
<dbReference type="RefSeq" id="WP_274679142.1">
    <property type="nucleotide sequence ID" value="NZ_JAKMXS010000002.1"/>
</dbReference>
<sequence>MLGVNYGQRKRVEAIQQTQLNKNFVKALHAEVEDRIANIKEVLFEQYQLLNDDHNELIGENKELENGLS</sequence>
<proteinExistence type="predicted"/>